<dbReference type="InterPro" id="IPR013783">
    <property type="entry name" value="Ig-like_fold"/>
</dbReference>
<protein>
    <recommendedName>
        <fullName evidence="2">histidine kinase</fullName>
        <ecNumber evidence="2">2.7.13.3</ecNumber>
    </recommendedName>
</protein>
<dbReference type="FunFam" id="3.40.50.2300:FF:000138">
    <property type="entry name" value="Two-component system sensor histidine kinase/response regulator"/>
    <property type="match status" value="1"/>
</dbReference>
<proteinExistence type="predicted"/>
<sequence length="1393" mass="158636">MKMIRISILLLFVCHGVLAQYTNLKFENLSTADGLSSSTCVDIFQDRDGFLWFGTIDGLNKYDGYDFTIYRSNINDPFSISSNRINSITEDSQGRLWIGTGNGLNVFDKNSERFFRMNANIDDPNSISSDVVYDVLFDETGNILWVATKDGVNKLSLSTVDLSQASSLTFKHYIHHEDDARTIDNNEVTGILRDHENKIWLVTAGRNLNYYNPAKDKFERIPVPVPNAKQLDHIPNTMLIDQEGDFWIGNNLSGMIIWNRKKNVFTPVSYINKNVPIFDIYQDARGLIWVATDGHGLYFIDKQKGIVDHQVHNPSDPFSISNNQPSKILQDTNGIIWLATYNTGVNKIALSKSDFGHFFHQEGVPNSLSHKIAQSILQDHAGRIWIGTDGGGLNQFDEKTNIFKHYKSIPGDASSLSSNKIIYLCKSDDGALWICTWDGGLNKLNPQTGKFVSYKHDVSNPFSIRQNSVWCAIEDKQHRLWVGTQSAGLNLFDPASQKFYQYSNIPHDSTSLVNNFVISMFIDSHERLFIGTSTGLCMVDLTSLKTSFPERLTFKNFKAHSLRGNRINSITEDKHGNIWVGSDLGLNKLSTDLKLLEIYTTKEGLPNNLITGVKEDDHGNLWITSKSGLSKLDPATRKFKNFNTHDGLQGMEFQSKSIDKTQDGRMLIGGINGFNIFDPEKILADSTRPRLLITDFKIHNKSIKAFDTINNRVVLKTSIAKTKELTLKHNEGYISFDFLALDYGNPEKNKYAYRMTGLDKDWNYVGSKRSATYSNLAAGDYIFEVLVSGDDVWDNATRVSLPISVLPPPWKTWWAYTLYSIILVIAFWMVMRYYTRRVREEKEHELDQMKLLFFINVSHEFRTPLTLILNPIEKILSAHTQTDEVRTSALTIQRSARRLLNLVNQLLDFRKMDLGKTPLETVEADVVQFSKDIFILFNDLAGMKQIDFRFESSVDALMVWFDPDKLEKILTNLLSNALKFTQEKGTVILSISKVTSSSKRNEYVEIKVIDTGIGLKAEQLKHVFERFFHVDNSKTGTGIGLHFTKSLVELHHGEIMVESEYEKGSSFIVHLPLHEKRNRNEKGVSQNTPLAKYTFDSNAIKSTEYELAISGSVTDEDIEVAQNTNDVDRKPVLLIVEDNKELRWHLKNELRNHYKIREAVNGVDGLEKVVKYYPDIIISDIMMPEMDGFELCRKIKSEIETSHIPVILLTARSLEEDRIEGYHTGADEYLPKPFNIYVLRARLKNLLESRQRLKDKFMAKGGVIPAKEITTNTLDEVFLDKVTKIILDNISDPDFSLENLLEKVGISRSHFFRKISSLTGQNPSNFIRTVRLKYAAGLLLQQQHSIKEISFMAGFNSSAYFSKTFRELFGKTPQQYLEEQVAPKKSKEAPQSM</sequence>
<dbReference type="CDD" id="cd16922">
    <property type="entry name" value="HATPase_EvgS-ArcB-TorS-like"/>
    <property type="match status" value="1"/>
</dbReference>
<dbReference type="Proteomes" id="UP000190961">
    <property type="component" value="Unassembled WGS sequence"/>
</dbReference>
<dbReference type="InterPro" id="IPR018062">
    <property type="entry name" value="HTH_AraC-typ_CS"/>
</dbReference>
<dbReference type="InterPro" id="IPR036890">
    <property type="entry name" value="HATPase_C_sf"/>
</dbReference>
<keyword evidence="7" id="KW-0067">ATP-binding</keyword>
<dbReference type="SUPFAM" id="SSF46689">
    <property type="entry name" value="Homeodomain-like"/>
    <property type="match status" value="1"/>
</dbReference>
<evidence type="ECO:0000256" key="3">
    <source>
        <dbReference type="ARBA" id="ARBA00022553"/>
    </source>
</evidence>
<dbReference type="InterPro" id="IPR011123">
    <property type="entry name" value="Y_Y_Y"/>
</dbReference>
<keyword evidence="9" id="KW-0805">Transcription regulation</keyword>
<dbReference type="SUPFAM" id="SSF55874">
    <property type="entry name" value="ATPase domain of HSP90 chaperone/DNA topoisomerase II/histidine kinase"/>
    <property type="match status" value="1"/>
</dbReference>
<organism evidence="16 17">
    <name type="scientific">Ohtaekwangia koreensis</name>
    <dbReference type="NCBI Taxonomy" id="688867"/>
    <lineage>
        <taxon>Bacteria</taxon>
        <taxon>Pseudomonadati</taxon>
        <taxon>Bacteroidota</taxon>
        <taxon>Cytophagia</taxon>
        <taxon>Cytophagales</taxon>
        <taxon>Fulvivirgaceae</taxon>
        <taxon>Ohtaekwangia</taxon>
    </lineage>
</organism>
<evidence type="ECO:0000313" key="17">
    <source>
        <dbReference type="Proteomes" id="UP000190961"/>
    </source>
</evidence>
<dbReference type="FunFam" id="2.60.40.10:FF:000791">
    <property type="entry name" value="Two-component system sensor histidine kinase/response regulator"/>
    <property type="match status" value="1"/>
</dbReference>
<dbReference type="InterPro" id="IPR003594">
    <property type="entry name" value="HATPase_dom"/>
</dbReference>
<dbReference type="InterPro" id="IPR004358">
    <property type="entry name" value="Sig_transdc_His_kin-like_C"/>
</dbReference>
<dbReference type="Gene3D" id="2.60.40.10">
    <property type="entry name" value="Immunoglobulins"/>
    <property type="match status" value="1"/>
</dbReference>
<dbReference type="SMART" id="SM00448">
    <property type="entry name" value="REC"/>
    <property type="match status" value="1"/>
</dbReference>
<dbReference type="Gene3D" id="1.10.287.130">
    <property type="match status" value="1"/>
</dbReference>
<dbReference type="SMART" id="SM00387">
    <property type="entry name" value="HATPase_c"/>
    <property type="match status" value="1"/>
</dbReference>
<evidence type="ECO:0000256" key="1">
    <source>
        <dbReference type="ARBA" id="ARBA00000085"/>
    </source>
</evidence>
<keyword evidence="4" id="KW-0808">Transferase</keyword>
<evidence type="ECO:0000259" key="15">
    <source>
        <dbReference type="PROSITE" id="PS50110"/>
    </source>
</evidence>
<dbReference type="SUPFAM" id="SSF47384">
    <property type="entry name" value="Homodimeric domain of signal transducing histidine kinase"/>
    <property type="match status" value="1"/>
</dbReference>
<dbReference type="InterPro" id="IPR003661">
    <property type="entry name" value="HisK_dim/P_dom"/>
</dbReference>
<dbReference type="Pfam" id="PF12833">
    <property type="entry name" value="HTH_18"/>
    <property type="match status" value="1"/>
</dbReference>
<dbReference type="InterPro" id="IPR036097">
    <property type="entry name" value="HisK_dim/P_sf"/>
</dbReference>
<feature type="domain" description="HTH araC/xylS-type" evidence="13">
    <location>
        <begin position="1280"/>
        <end position="1379"/>
    </location>
</feature>
<dbReference type="STRING" id="688867.SAMN05660236_1417"/>
<dbReference type="Pfam" id="PF07495">
    <property type="entry name" value="Y_Y_Y"/>
    <property type="match status" value="1"/>
</dbReference>
<dbReference type="Gene3D" id="3.30.565.10">
    <property type="entry name" value="Histidine kinase-like ATPase, C-terminal domain"/>
    <property type="match status" value="1"/>
</dbReference>
<evidence type="ECO:0000256" key="9">
    <source>
        <dbReference type="ARBA" id="ARBA00023015"/>
    </source>
</evidence>
<dbReference type="RefSeq" id="WP_079685957.1">
    <property type="nucleotide sequence ID" value="NZ_FUZU01000001.1"/>
</dbReference>
<dbReference type="InterPro" id="IPR015943">
    <property type="entry name" value="WD40/YVTN_repeat-like_dom_sf"/>
</dbReference>
<dbReference type="PRINTS" id="PR00344">
    <property type="entry name" value="BCTRLSENSOR"/>
</dbReference>
<dbReference type="InterPro" id="IPR001789">
    <property type="entry name" value="Sig_transdc_resp-reg_receiver"/>
</dbReference>
<comment type="catalytic activity">
    <reaction evidence="1">
        <text>ATP + protein L-histidine = ADP + protein N-phospho-L-histidine.</text>
        <dbReference type="EC" id="2.7.13.3"/>
    </reaction>
</comment>
<keyword evidence="8" id="KW-0902">Two-component regulatory system</keyword>
<feature type="domain" description="Response regulatory" evidence="15">
    <location>
        <begin position="1132"/>
        <end position="1247"/>
    </location>
</feature>
<keyword evidence="6" id="KW-0418">Kinase</keyword>
<keyword evidence="5" id="KW-0547">Nucleotide-binding</keyword>
<dbReference type="PANTHER" id="PTHR43547">
    <property type="entry name" value="TWO-COMPONENT HISTIDINE KINASE"/>
    <property type="match status" value="1"/>
</dbReference>
<dbReference type="EC" id="2.7.13.3" evidence="2"/>
<evidence type="ECO:0000313" key="16">
    <source>
        <dbReference type="EMBL" id="SKC54160.1"/>
    </source>
</evidence>
<dbReference type="PROSITE" id="PS50110">
    <property type="entry name" value="RESPONSE_REGULATORY"/>
    <property type="match status" value="1"/>
</dbReference>
<feature type="domain" description="Histidine kinase" evidence="14">
    <location>
        <begin position="856"/>
        <end position="1075"/>
    </location>
</feature>
<evidence type="ECO:0000256" key="7">
    <source>
        <dbReference type="ARBA" id="ARBA00022840"/>
    </source>
</evidence>
<keyword evidence="17" id="KW-1185">Reference proteome</keyword>
<dbReference type="EMBL" id="FUZU01000001">
    <property type="protein sequence ID" value="SKC54160.1"/>
    <property type="molecule type" value="Genomic_DNA"/>
</dbReference>
<dbReference type="SUPFAM" id="SSF52172">
    <property type="entry name" value="CheY-like"/>
    <property type="match status" value="1"/>
</dbReference>
<evidence type="ECO:0000256" key="8">
    <source>
        <dbReference type="ARBA" id="ARBA00023012"/>
    </source>
</evidence>
<name>A0A1T5JRY5_9BACT</name>
<dbReference type="InterPro" id="IPR009057">
    <property type="entry name" value="Homeodomain-like_sf"/>
</dbReference>
<dbReference type="GO" id="GO:0000155">
    <property type="term" value="F:phosphorelay sensor kinase activity"/>
    <property type="evidence" value="ECO:0007669"/>
    <property type="project" value="InterPro"/>
</dbReference>
<evidence type="ECO:0000256" key="5">
    <source>
        <dbReference type="ARBA" id="ARBA00022741"/>
    </source>
</evidence>
<dbReference type="PANTHER" id="PTHR43547:SF2">
    <property type="entry name" value="HYBRID SIGNAL TRANSDUCTION HISTIDINE KINASE C"/>
    <property type="match status" value="1"/>
</dbReference>
<evidence type="ECO:0000259" key="14">
    <source>
        <dbReference type="PROSITE" id="PS50109"/>
    </source>
</evidence>
<dbReference type="GO" id="GO:0005524">
    <property type="term" value="F:ATP binding"/>
    <property type="evidence" value="ECO:0007669"/>
    <property type="project" value="UniProtKB-KW"/>
</dbReference>
<reference evidence="16 17" key="1">
    <citation type="submission" date="2017-02" db="EMBL/GenBank/DDBJ databases">
        <authorList>
            <person name="Peterson S.W."/>
        </authorList>
    </citation>
    <scope>NUCLEOTIDE SEQUENCE [LARGE SCALE GENOMIC DNA]</scope>
    <source>
        <strain evidence="16 17">DSM 25262</strain>
    </source>
</reference>
<dbReference type="Gene3D" id="1.10.10.60">
    <property type="entry name" value="Homeodomain-like"/>
    <property type="match status" value="1"/>
</dbReference>
<dbReference type="InterPro" id="IPR018060">
    <property type="entry name" value="HTH_AraC"/>
</dbReference>
<keyword evidence="3 12" id="KW-0597">Phosphoprotein</keyword>
<dbReference type="PROSITE" id="PS00041">
    <property type="entry name" value="HTH_ARAC_FAMILY_1"/>
    <property type="match status" value="1"/>
</dbReference>
<dbReference type="InterPro" id="IPR011006">
    <property type="entry name" value="CheY-like_superfamily"/>
</dbReference>
<accession>A0A1T5JRY5</accession>
<dbReference type="Pfam" id="PF00512">
    <property type="entry name" value="HisKA"/>
    <property type="match status" value="1"/>
</dbReference>
<evidence type="ECO:0000256" key="11">
    <source>
        <dbReference type="ARBA" id="ARBA00023163"/>
    </source>
</evidence>
<dbReference type="CDD" id="cd17574">
    <property type="entry name" value="REC_OmpR"/>
    <property type="match status" value="1"/>
</dbReference>
<dbReference type="GO" id="GO:0003700">
    <property type="term" value="F:DNA-binding transcription factor activity"/>
    <property type="evidence" value="ECO:0007669"/>
    <property type="project" value="InterPro"/>
</dbReference>
<dbReference type="PROSITE" id="PS01124">
    <property type="entry name" value="HTH_ARAC_FAMILY_2"/>
    <property type="match status" value="1"/>
</dbReference>
<dbReference type="Gene3D" id="3.40.50.2300">
    <property type="match status" value="1"/>
</dbReference>
<evidence type="ECO:0000256" key="12">
    <source>
        <dbReference type="PROSITE-ProRule" id="PRU00169"/>
    </source>
</evidence>
<evidence type="ECO:0000259" key="13">
    <source>
        <dbReference type="PROSITE" id="PS01124"/>
    </source>
</evidence>
<dbReference type="PROSITE" id="PS50109">
    <property type="entry name" value="HIS_KIN"/>
    <property type="match status" value="1"/>
</dbReference>
<dbReference type="GO" id="GO:0043565">
    <property type="term" value="F:sequence-specific DNA binding"/>
    <property type="evidence" value="ECO:0007669"/>
    <property type="project" value="InterPro"/>
</dbReference>
<dbReference type="FunFam" id="1.10.287.130:FF:000045">
    <property type="entry name" value="Two-component system sensor histidine kinase/response regulator"/>
    <property type="match status" value="1"/>
</dbReference>
<dbReference type="SUPFAM" id="SSF63829">
    <property type="entry name" value="Calcium-dependent phosphotriesterase"/>
    <property type="match status" value="3"/>
</dbReference>
<dbReference type="Pfam" id="PF02518">
    <property type="entry name" value="HATPase_c"/>
    <property type="match status" value="1"/>
</dbReference>
<evidence type="ECO:0000256" key="2">
    <source>
        <dbReference type="ARBA" id="ARBA00012438"/>
    </source>
</evidence>
<evidence type="ECO:0000256" key="6">
    <source>
        <dbReference type="ARBA" id="ARBA00022777"/>
    </source>
</evidence>
<dbReference type="CDD" id="cd00082">
    <property type="entry name" value="HisKA"/>
    <property type="match status" value="1"/>
</dbReference>
<dbReference type="Pfam" id="PF07494">
    <property type="entry name" value="Reg_prop"/>
    <property type="match status" value="6"/>
</dbReference>
<dbReference type="Gene3D" id="2.130.10.10">
    <property type="entry name" value="YVTN repeat-like/Quinoprotein amine dehydrogenase"/>
    <property type="match status" value="3"/>
</dbReference>
<keyword evidence="10" id="KW-0238">DNA-binding</keyword>
<dbReference type="SMART" id="SM00388">
    <property type="entry name" value="HisKA"/>
    <property type="match status" value="1"/>
</dbReference>
<dbReference type="InterPro" id="IPR005467">
    <property type="entry name" value="His_kinase_dom"/>
</dbReference>
<dbReference type="FunFam" id="3.30.565.10:FF:000037">
    <property type="entry name" value="Hybrid sensor histidine kinase/response regulator"/>
    <property type="match status" value="1"/>
</dbReference>
<keyword evidence="11" id="KW-0804">Transcription</keyword>
<dbReference type="InterPro" id="IPR011110">
    <property type="entry name" value="Reg_prop"/>
</dbReference>
<dbReference type="SMART" id="SM00342">
    <property type="entry name" value="HTH_ARAC"/>
    <property type="match status" value="1"/>
</dbReference>
<evidence type="ECO:0000256" key="4">
    <source>
        <dbReference type="ARBA" id="ARBA00022679"/>
    </source>
</evidence>
<feature type="modified residue" description="4-aspartylphosphate" evidence="12">
    <location>
        <position position="1180"/>
    </location>
</feature>
<gene>
    <name evidence="16" type="ORF">SAMN05660236_1417</name>
</gene>
<dbReference type="Pfam" id="PF00072">
    <property type="entry name" value="Response_reg"/>
    <property type="match status" value="1"/>
</dbReference>
<evidence type="ECO:0000256" key="10">
    <source>
        <dbReference type="ARBA" id="ARBA00023125"/>
    </source>
</evidence>
<dbReference type="OrthoDB" id="9797097at2"/>